<gene>
    <name evidence="1" type="ORF">FF36_05326</name>
</gene>
<protein>
    <submittedName>
        <fullName evidence="1">Uncharacterized protein</fullName>
    </submittedName>
</protein>
<name>A0A0D8BAG2_9ACTN</name>
<proteinExistence type="predicted"/>
<organism evidence="1 2">
    <name type="scientific">Frankia torreyi</name>
    <dbReference type="NCBI Taxonomy" id="1856"/>
    <lineage>
        <taxon>Bacteria</taxon>
        <taxon>Bacillati</taxon>
        <taxon>Actinomycetota</taxon>
        <taxon>Actinomycetes</taxon>
        <taxon>Frankiales</taxon>
        <taxon>Frankiaceae</taxon>
        <taxon>Frankia</taxon>
    </lineage>
</organism>
<reference evidence="1 2" key="2">
    <citation type="journal article" date="2016" name="Genome Announc.">
        <title>Permanent Draft Genome Sequences for Two Variants of Frankia sp. Strain CpI1, the First Frankia Strain Isolated from Root Nodules of Comptonia peregrina.</title>
        <authorList>
            <person name="Oshone R."/>
            <person name="Hurst S.G.IV."/>
            <person name="Abebe-Akele F."/>
            <person name="Simpson S."/>
            <person name="Morris K."/>
            <person name="Thomas W.K."/>
            <person name="Tisa L.S."/>
        </authorList>
    </citation>
    <scope>NUCLEOTIDE SEQUENCE [LARGE SCALE GENOMIC DNA]</scope>
    <source>
        <strain evidence="2">CpI1-S</strain>
    </source>
</reference>
<accession>A0A0D8BAG2</accession>
<reference evidence="2" key="1">
    <citation type="submission" date="2015-02" db="EMBL/GenBank/DDBJ databases">
        <title>Draft Genome of Frankia sp. CpI1-S.</title>
        <authorList>
            <person name="Oshone R.T."/>
            <person name="Ngom M."/>
            <person name="Ghodhbane-Gtari F."/>
            <person name="Gtari M."/>
            <person name="Morris K."/>
            <person name="Thomas K."/>
            <person name="Sen A."/>
            <person name="Tisa L.S."/>
        </authorList>
    </citation>
    <scope>NUCLEOTIDE SEQUENCE [LARGE SCALE GENOMIC DNA]</scope>
    <source>
        <strain evidence="2">CpI1-S</strain>
    </source>
</reference>
<dbReference type="PATRIC" id="fig|1502723.3.peg.5737"/>
<dbReference type="RefSeq" id="WP_044887809.1">
    <property type="nucleotide sequence ID" value="NZ_JYFN01000062.1"/>
</dbReference>
<evidence type="ECO:0000313" key="1">
    <source>
        <dbReference type="EMBL" id="KJE20352.1"/>
    </source>
</evidence>
<dbReference type="AlphaFoldDB" id="A0A0D8BAG2"/>
<evidence type="ECO:0000313" key="2">
    <source>
        <dbReference type="Proteomes" id="UP000032545"/>
    </source>
</evidence>
<comment type="caution">
    <text evidence="1">The sequence shown here is derived from an EMBL/GenBank/DDBJ whole genome shotgun (WGS) entry which is preliminary data.</text>
</comment>
<dbReference type="EMBL" id="JYFN01000062">
    <property type="protein sequence ID" value="KJE20352.1"/>
    <property type="molecule type" value="Genomic_DNA"/>
</dbReference>
<dbReference type="Proteomes" id="UP000032545">
    <property type="component" value="Unassembled WGS sequence"/>
</dbReference>
<sequence>MPNIFTQHPDLVELDRQQPAAKLAPMDLLMAEMAAMTATAQDETLPFSTRLDAELAYAGATAAIDAFTAALRSSGNTRSTLDRHRRQISPGMAGGFDLAAVLIVDMLDAELASRGVR</sequence>
<keyword evidence="2" id="KW-1185">Reference proteome</keyword>